<evidence type="ECO:0000313" key="2">
    <source>
        <dbReference type="Proteomes" id="UP000000448"/>
    </source>
</evidence>
<keyword evidence="2" id="KW-1185">Reference proteome</keyword>
<gene>
    <name evidence="1" type="ordered locus">NAMH_1426</name>
</gene>
<protein>
    <submittedName>
        <fullName evidence="1">Uncharacterized protein</fullName>
    </submittedName>
</protein>
<sequence length="455" mass="54282">MRALITAVAFCISLYGKFYSIQLYTSNSKKYAENFLKQLPSKIRKKSFVYITDSHQYTVRYLVKDKIYKLKPYTKPFKNYSIVQDDPKKISKIINIKTNIKKNIKKTSNINNLNMSLNKKNKLNKKNTLESEIKKFNEKFLLSDNIKMNLALYQYDKDKINRLINKKIASYQKIEGLYKLQRYKQAEKEIFKNKSNNSQIYKAYFDMFRKHGNYVSYNFDIQKNFITNKLKIKHNEYELEIYKLKNINEIILSKKINSYVLGAGYQNSDSSSMVFKIYKNFEIDNPKIKLFSYINKNINFLNFADKEIYTVKENLVSIKTEFKLNTENKFLTSLGVAKDKYENKSFNKRFFNIDYIRRYDRHANIRFYLKNVGYSDVFTSYSEVGAGAYISEKNTYSKKLHFFANPILYYNTLDKLGYNIIVGCKKRLIKADELKLYISVMPQVFEFNLNYIYYY</sequence>
<dbReference type="AlphaFoldDB" id="B9L630"/>
<dbReference type="eggNOG" id="COG0457">
    <property type="taxonomic scope" value="Bacteria"/>
</dbReference>
<dbReference type="STRING" id="598659.NAMH_1426"/>
<dbReference type="HOGENOM" id="CLU_601070_0_0_7"/>
<dbReference type="EMBL" id="CP001279">
    <property type="protein sequence ID" value="ACM93120.1"/>
    <property type="molecule type" value="Genomic_DNA"/>
</dbReference>
<dbReference type="OrthoDB" id="9811998at2"/>
<evidence type="ECO:0000313" key="1">
    <source>
        <dbReference type="EMBL" id="ACM93120.1"/>
    </source>
</evidence>
<dbReference type="RefSeq" id="WP_015902172.1">
    <property type="nucleotide sequence ID" value="NC_012115.1"/>
</dbReference>
<organism evidence="1 2">
    <name type="scientific">Nautilia profundicola (strain ATCC BAA-1463 / DSM 18972 / AmH)</name>
    <dbReference type="NCBI Taxonomy" id="598659"/>
    <lineage>
        <taxon>Bacteria</taxon>
        <taxon>Pseudomonadati</taxon>
        <taxon>Campylobacterota</taxon>
        <taxon>Epsilonproteobacteria</taxon>
        <taxon>Nautiliales</taxon>
        <taxon>Nautiliaceae</taxon>
        <taxon>Nautilia</taxon>
    </lineage>
</organism>
<name>B9L630_NAUPA</name>
<dbReference type="Proteomes" id="UP000000448">
    <property type="component" value="Chromosome"/>
</dbReference>
<proteinExistence type="predicted"/>
<dbReference type="KEGG" id="nam:NAMH_1426"/>
<reference evidence="1 2" key="1">
    <citation type="journal article" date="2009" name="PLoS Genet.">
        <title>Adaptations to submarine hydrothermal environments exemplified by the genome of Nautilia profundicola.</title>
        <authorList>
            <person name="Campbell B.J."/>
            <person name="Smith J.L."/>
            <person name="Hanson T.E."/>
            <person name="Klotz M.G."/>
            <person name="Stein L.Y."/>
            <person name="Lee C.K."/>
            <person name="Wu D."/>
            <person name="Robinson J.M."/>
            <person name="Khouri H.M."/>
            <person name="Eisen J.A."/>
            <person name="Cary S.C."/>
        </authorList>
    </citation>
    <scope>NUCLEOTIDE SEQUENCE [LARGE SCALE GENOMIC DNA]</scope>
    <source>
        <strain evidence="2">ATCC BAA-1463 / DSM 18972 / AmH</strain>
    </source>
</reference>
<accession>B9L630</accession>